<dbReference type="EMBL" id="CP036455">
    <property type="protein sequence ID" value="QBI51936.1"/>
    <property type="molecule type" value="Genomic_DNA"/>
</dbReference>
<sequence>MKSAPVADGRPVDEWFAQLVAEIRAAETARMDPFSDPLHEREAESPEVVPAEKETEAPAEKPEEQER</sequence>
<keyword evidence="3" id="KW-1185">Reference proteome</keyword>
<feature type="compositionally biased region" description="Basic and acidic residues" evidence="1">
    <location>
        <begin position="37"/>
        <end position="67"/>
    </location>
</feature>
<evidence type="ECO:0000313" key="3">
    <source>
        <dbReference type="Proteomes" id="UP000292235"/>
    </source>
</evidence>
<reference evidence="2 3" key="1">
    <citation type="submission" date="2019-02" db="EMBL/GenBank/DDBJ databases">
        <authorList>
            <person name="Khodamoradi S."/>
            <person name="Hahnke R.L."/>
            <person name="Kaempfer P."/>
            <person name="Schumann P."/>
            <person name="Rohde M."/>
            <person name="Steinert M."/>
            <person name="Luzhetskyy A."/>
            <person name="Wink J."/>
            <person name="Ruckert C."/>
        </authorList>
    </citation>
    <scope>NUCLEOTIDE SEQUENCE [LARGE SCALE GENOMIC DNA]</scope>
    <source>
        <strain evidence="2 3">M2</strain>
    </source>
</reference>
<evidence type="ECO:0000256" key="1">
    <source>
        <dbReference type="SAM" id="MobiDB-lite"/>
    </source>
</evidence>
<organism evidence="2 3">
    <name type="scientific">Streptomonospora litoralis</name>
    <dbReference type="NCBI Taxonomy" id="2498135"/>
    <lineage>
        <taxon>Bacteria</taxon>
        <taxon>Bacillati</taxon>
        <taxon>Actinomycetota</taxon>
        <taxon>Actinomycetes</taxon>
        <taxon>Streptosporangiales</taxon>
        <taxon>Nocardiopsidaceae</taxon>
        <taxon>Streptomonospora</taxon>
    </lineage>
</organism>
<protein>
    <submittedName>
        <fullName evidence="2">Uncharacterized protein</fullName>
    </submittedName>
</protein>
<accession>A0A4P6PUW2</accession>
<name>A0A4P6PUW2_9ACTN</name>
<dbReference type="KEGG" id="strr:EKD16_00575"/>
<gene>
    <name evidence="2" type="ORF">EKD16_00575</name>
</gene>
<dbReference type="RefSeq" id="WP_165498462.1">
    <property type="nucleotide sequence ID" value="NZ_CP036455.1"/>
</dbReference>
<dbReference type="AlphaFoldDB" id="A0A4P6PUW2"/>
<dbReference type="Proteomes" id="UP000292235">
    <property type="component" value="Chromosome"/>
</dbReference>
<feature type="region of interest" description="Disordered" evidence="1">
    <location>
        <begin position="30"/>
        <end position="67"/>
    </location>
</feature>
<proteinExistence type="predicted"/>
<evidence type="ECO:0000313" key="2">
    <source>
        <dbReference type="EMBL" id="QBI51936.1"/>
    </source>
</evidence>